<comment type="caution">
    <text evidence="2">The sequence shown here is derived from an EMBL/GenBank/DDBJ whole genome shotgun (WGS) entry which is preliminary data.</text>
</comment>
<evidence type="ECO:0000259" key="1">
    <source>
        <dbReference type="Pfam" id="PF00501"/>
    </source>
</evidence>
<dbReference type="Gene3D" id="3.40.50.12780">
    <property type="entry name" value="N-terminal domain of ligase-like"/>
    <property type="match status" value="1"/>
</dbReference>
<name>A0ABW3FZ27_9PSEU</name>
<evidence type="ECO:0000313" key="3">
    <source>
        <dbReference type="Proteomes" id="UP001597018"/>
    </source>
</evidence>
<dbReference type="InterPro" id="IPR050237">
    <property type="entry name" value="ATP-dep_AMP-bd_enzyme"/>
</dbReference>
<dbReference type="Pfam" id="PF00501">
    <property type="entry name" value="AMP-binding"/>
    <property type="match status" value="1"/>
</dbReference>
<dbReference type="PROSITE" id="PS00455">
    <property type="entry name" value="AMP_BINDING"/>
    <property type="match status" value="1"/>
</dbReference>
<evidence type="ECO:0000313" key="2">
    <source>
        <dbReference type="EMBL" id="MFD0923137.1"/>
    </source>
</evidence>
<proteinExistence type="predicted"/>
<dbReference type="RefSeq" id="WP_263254226.1">
    <property type="nucleotide sequence ID" value="NZ_BAABLT010000028.1"/>
</dbReference>
<dbReference type="InterPro" id="IPR020845">
    <property type="entry name" value="AMP-binding_CS"/>
</dbReference>
<dbReference type="SUPFAM" id="SSF56801">
    <property type="entry name" value="Acetyl-CoA synthetase-like"/>
    <property type="match status" value="1"/>
</dbReference>
<dbReference type="PANTHER" id="PTHR43767">
    <property type="entry name" value="LONG-CHAIN-FATTY-ACID--COA LIGASE"/>
    <property type="match status" value="1"/>
</dbReference>
<feature type="domain" description="AMP-dependent synthetase/ligase" evidence="1">
    <location>
        <begin position="29"/>
        <end position="378"/>
    </location>
</feature>
<reference evidence="3" key="1">
    <citation type="journal article" date="2019" name="Int. J. Syst. Evol. Microbiol.">
        <title>The Global Catalogue of Microorganisms (GCM) 10K type strain sequencing project: providing services to taxonomists for standard genome sequencing and annotation.</title>
        <authorList>
            <consortium name="The Broad Institute Genomics Platform"/>
            <consortium name="The Broad Institute Genome Sequencing Center for Infectious Disease"/>
            <person name="Wu L."/>
            <person name="Ma J."/>
        </authorList>
    </citation>
    <scope>NUCLEOTIDE SEQUENCE [LARGE SCALE GENOMIC DNA]</scope>
    <source>
        <strain evidence="3">CCUG 56401</strain>
    </source>
</reference>
<dbReference type="Proteomes" id="UP001597018">
    <property type="component" value="Unassembled WGS sequence"/>
</dbReference>
<accession>A0ABW3FZ27</accession>
<sequence length="523" mass="57226">MGVLFDECAERGIGTGVHLDRPFDIAPDGGTAYDAAALAELVRQAAGWLAAAGAGRGDRVAIVKDNHWDYDLLACAAVRVGAVPAQLSGQLAPEVLEVLLARLDPAVLFTTADLVERARAAGVDLKSVARVVVTSDAAVPGAVALDDLRGHAAPAPHRRHEDEPLVIDHTSGTTGVPKLVVHSTRTIIGELARFEARRMPKIGARPDDVVATASSYAHGRTFCWTAVVMSVAPREVVVLTSQDPDRADPVLRAHPPTILEGLPASYVRFRPLIERLDNPFRRVRLYISTYDAVHPPTIRAYLAASRHPSPLWMDGWGQTETGPLTFRFHTRRSIAREGAATHDVGRPIPVKTGLRLVDPDTFEPVRPGRPGLVLARTSARCLDYLGESRRWERKRVGDWWNTGDIGVRGWDGSVRLLDREVDHAPGMSCVETEDVLEDRLPRAWECVLLTRPGELPLPVVVTADGELPDEDWHRARRGLPPMAEPVVLTWDEVPRTGTGKVRRLELRGQLTGRVDTCGTGRWT</sequence>
<keyword evidence="3" id="KW-1185">Reference proteome</keyword>
<dbReference type="PANTHER" id="PTHR43767:SF1">
    <property type="entry name" value="NONRIBOSOMAL PEPTIDE SYNTHASE PES1 (EUROFUNG)-RELATED"/>
    <property type="match status" value="1"/>
</dbReference>
<gene>
    <name evidence="2" type="ORF">ACFQ16_25610</name>
</gene>
<dbReference type="InterPro" id="IPR042099">
    <property type="entry name" value="ANL_N_sf"/>
</dbReference>
<organism evidence="2 3">
    <name type="scientific">Saccharopolyspora rosea</name>
    <dbReference type="NCBI Taxonomy" id="524884"/>
    <lineage>
        <taxon>Bacteria</taxon>
        <taxon>Bacillati</taxon>
        <taxon>Actinomycetota</taxon>
        <taxon>Actinomycetes</taxon>
        <taxon>Pseudonocardiales</taxon>
        <taxon>Pseudonocardiaceae</taxon>
        <taxon>Saccharopolyspora</taxon>
    </lineage>
</organism>
<dbReference type="EMBL" id="JBHTIW010000029">
    <property type="protein sequence ID" value="MFD0923137.1"/>
    <property type="molecule type" value="Genomic_DNA"/>
</dbReference>
<protein>
    <submittedName>
        <fullName evidence="2">AMP-binding protein</fullName>
    </submittedName>
</protein>
<dbReference type="InterPro" id="IPR000873">
    <property type="entry name" value="AMP-dep_synth/lig_dom"/>
</dbReference>